<sequence length="84" mass="9175">MWIVDGGKRVAISTCAQNWMPAPLPPKTRTSIFLLLRSNYLDSSKERGKKDAKHIIWEGKPTPTTLLLGANLNNDCPTGGEPVG</sequence>
<dbReference type="AlphaFoldDB" id="A0AAD4R4L2"/>
<dbReference type="Proteomes" id="UP001201812">
    <property type="component" value="Unassembled WGS sequence"/>
</dbReference>
<name>A0AAD4R4L2_9BILA</name>
<protein>
    <submittedName>
        <fullName evidence="1">Uncharacterized protein</fullName>
    </submittedName>
</protein>
<accession>A0AAD4R4L2</accession>
<proteinExistence type="predicted"/>
<comment type="caution">
    <text evidence="1">The sequence shown here is derived from an EMBL/GenBank/DDBJ whole genome shotgun (WGS) entry which is preliminary data.</text>
</comment>
<evidence type="ECO:0000313" key="1">
    <source>
        <dbReference type="EMBL" id="KAI1709144.1"/>
    </source>
</evidence>
<organism evidence="1 2">
    <name type="scientific">Ditylenchus destructor</name>
    <dbReference type="NCBI Taxonomy" id="166010"/>
    <lineage>
        <taxon>Eukaryota</taxon>
        <taxon>Metazoa</taxon>
        <taxon>Ecdysozoa</taxon>
        <taxon>Nematoda</taxon>
        <taxon>Chromadorea</taxon>
        <taxon>Rhabditida</taxon>
        <taxon>Tylenchina</taxon>
        <taxon>Tylenchomorpha</taxon>
        <taxon>Sphaerularioidea</taxon>
        <taxon>Anguinidae</taxon>
        <taxon>Anguininae</taxon>
        <taxon>Ditylenchus</taxon>
    </lineage>
</organism>
<dbReference type="EMBL" id="JAKKPZ010000032">
    <property type="protein sequence ID" value="KAI1709144.1"/>
    <property type="molecule type" value="Genomic_DNA"/>
</dbReference>
<evidence type="ECO:0000313" key="2">
    <source>
        <dbReference type="Proteomes" id="UP001201812"/>
    </source>
</evidence>
<gene>
    <name evidence="1" type="ORF">DdX_11542</name>
</gene>
<keyword evidence="2" id="KW-1185">Reference proteome</keyword>
<reference evidence="1" key="1">
    <citation type="submission" date="2022-01" db="EMBL/GenBank/DDBJ databases">
        <title>Genome Sequence Resource for Two Populations of Ditylenchus destructor, the Migratory Endoparasitic Phytonematode.</title>
        <authorList>
            <person name="Zhang H."/>
            <person name="Lin R."/>
            <person name="Xie B."/>
        </authorList>
    </citation>
    <scope>NUCLEOTIDE SEQUENCE</scope>
    <source>
        <strain evidence="1">BazhouSP</strain>
    </source>
</reference>